<dbReference type="InterPro" id="IPR000008">
    <property type="entry name" value="C2_dom"/>
</dbReference>
<dbReference type="GO" id="GO:0047498">
    <property type="term" value="F:calcium-dependent phospholipase A2 activity"/>
    <property type="evidence" value="ECO:0007669"/>
    <property type="project" value="TreeGrafter"/>
</dbReference>
<dbReference type="Pfam" id="PF01735">
    <property type="entry name" value="PLA2_B"/>
    <property type="match status" value="1"/>
</dbReference>
<comment type="caution">
    <text evidence="14">The sequence shown here is derived from an EMBL/GenBank/DDBJ whole genome shotgun (WGS) entry which is preliminary data.</text>
</comment>
<dbReference type="Pfam" id="PF18695">
    <property type="entry name" value="cPLA2_C2"/>
    <property type="match status" value="1"/>
</dbReference>
<feature type="non-terminal residue" evidence="14">
    <location>
        <position position="812"/>
    </location>
</feature>
<sequence>GYLLFQKETHPYYNLTVKILKARNIHGLDLLSKANCYVAMDLPTASPVTSRTSLVYNCSDPEWNETFNYKIHNAVKNIMEFTFYDANVVLRSHAASITFDVANIAPGQTFNHTFVLSHQKNEELDVEFFLGESTDPPTEVITNGVLVAHPCLCVQGTVDKSETSQWLIQENCQVHLSLPGSFERWSSTSCSAESEEKRKIPFVFHVDREIHPKLLLDLLQTTPVIEEGWSEDLKMHTEHLGMASIPVSTLPLGQELKFSVLLGKGDMPCYAPPAFFLEHSSEDLDVRLGFNLCRGEQQFLVRRKQKSSKALKKILKLSKAPLRNEVPTVAVVSSGGGVRAMTAFYGHLLGLQELSLLDTLTYVCGISGSTWCLCKLYEDPHWSHKDLQEAIRIARQFVTSSKARAFSAEQLVYYFQQLWLLEKEGQNVTLTDLWGLIIEYFLHQKENPRTLSDQQAAVRWGQNPYPIYAAISVKPNVDSSMFAEWCEFTPYEFGIHKYGAFIRTEDFGSKFFMGLLREKRPEPRVSFLQGIWSSAFAANLEEIWKEVVSSKVGFIESLKAAIESLHEIHGHQYPDTSHFETRMVMPEGAISNLFQDFSKYRFSSGENVNYMRGLYLHKDYLKNKEFVAWKGTQLDALPNHLTPMEDNLYLIDGNFSINSPFPLVLHQERDVDVILSFNYSWEAPFEVLYKTEKYCEERDIPFPHIVVSEKDKQNPQECYMFVDTENPKAPIVLHFPLVNNTFQKCKAPGVVRETEEEKSSGNFAVDGETSPYYTMNFTYEPVEFDQLLELCHYNIMNNKDAIFKALALGLKR</sequence>
<dbReference type="PANTHER" id="PTHR10728">
    <property type="entry name" value="CYTOSOLIC PHOSPHOLIPASE A2"/>
    <property type="match status" value="1"/>
</dbReference>
<dbReference type="SUPFAM" id="SSF52151">
    <property type="entry name" value="FabD/lysophospholipase-like"/>
    <property type="match status" value="1"/>
</dbReference>
<comment type="subcellular location">
    <subcellularLocation>
        <location evidence="2">Cytoplasm</location>
        <location evidence="2">Cytosol</location>
    </subcellularLocation>
    <subcellularLocation>
        <location evidence="1">Membrane</location>
        <topology evidence="1">Peripheral membrane protein</topology>
    </subcellularLocation>
</comment>
<protein>
    <recommendedName>
        <fullName evidence="3 11">Phospholipase A2</fullName>
        <ecNumber evidence="3 11">3.1.1.4</ecNumber>
    </recommendedName>
</protein>
<keyword evidence="15" id="KW-1185">Reference proteome</keyword>
<dbReference type="PROSITE" id="PS50004">
    <property type="entry name" value="C2"/>
    <property type="match status" value="1"/>
</dbReference>
<dbReference type="InterPro" id="IPR035892">
    <property type="entry name" value="C2_domain_sf"/>
</dbReference>
<dbReference type="EMBL" id="VWPW01019416">
    <property type="protein sequence ID" value="NWJ06150.1"/>
    <property type="molecule type" value="Genomic_DNA"/>
</dbReference>
<dbReference type="SMART" id="SM00239">
    <property type="entry name" value="C2"/>
    <property type="match status" value="1"/>
</dbReference>
<evidence type="ECO:0000256" key="3">
    <source>
        <dbReference type="ARBA" id="ARBA00013278"/>
    </source>
</evidence>
<evidence type="ECO:0000256" key="1">
    <source>
        <dbReference type="ARBA" id="ARBA00004170"/>
    </source>
</evidence>
<dbReference type="Gene3D" id="2.60.40.150">
    <property type="entry name" value="C2 domain"/>
    <property type="match status" value="1"/>
</dbReference>
<comment type="catalytic activity">
    <reaction evidence="11">
        <text>a 1,2-diacyl-sn-glycero-3-phosphocholine + H2O = a 1-acyl-sn-glycero-3-phosphocholine + a fatty acid + H(+)</text>
        <dbReference type="Rhea" id="RHEA:15801"/>
        <dbReference type="ChEBI" id="CHEBI:15377"/>
        <dbReference type="ChEBI" id="CHEBI:15378"/>
        <dbReference type="ChEBI" id="CHEBI:28868"/>
        <dbReference type="ChEBI" id="CHEBI:57643"/>
        <dbReference type="ChEBI" id="CHEBI:58168"/>
        <dbReference type="EC" id="3.1.1.4"/>
    </reaction>
</comment>
<evidence type="ECO:0000313" key="14">
    <source>
        <dbReference type="EMBL" id="NWJ06150.1"/>
    </source>
</evidence>
<keyword evidence="7 11" id="KW-0106">Calcium</keyword>
<dbReference type="AlphaFoldDB" id="A0A7K4LPE4"/>
<keyword evidence="4 11" id="KW-0963">Cytoplasm</keyword>
<feature type="domain" description="PLA2c" evidence="13">
    <location>
        <begin position="278"/>
        <end position="812"/>
    </location>
</feature>
<evidence type="ECO:0000256" key="2">
    <source>
        <dbReference type="ARBA" id="ARBA00004514"/>
    </source>
</evidence>
<keyword evidence="6 10" id="KW-0378">Hydrolase</keyword>
<dbReference type="InterPro" id="IPR040723">
    <property type="entry name" value="cPLA2_C2"/>
</dbReference>
<organism evidence="14 15">
    <name type="scientific">Crypturellus undulatus</name>
    <dbReference type="NCBI Taxonomy" id="48396"/>
    <lineage>
        <taxon>Eukaryota</taxon>
        <taxon>Metazoa</taxon>
        <taxon>Chordata</taxon>
        <taxon>Craniata</taxon>
        <taxon>Vertebrata</taxon>
        <taxon>Euteleostomi</taxon>
        <taxon>Archelosauria</taxon>
        <taxon>Archosauria</taxon>
        <taxon>Dinosauria</taxon>
        <taxon>Saurischia</taxon>
        <taxon>Theropoda</taxon>
        <taxon>Coelurosauria</taxon>
        <taxon>Aves</taxon>
        <taxon>Palaeognathae</taxon>
        <taxon>Tinamiformes</taxon>
        <taxon>Tinamidae</taxon>
        <taxon>Crypturellus</taxon>
    </lineage>
</organism>
<evidence type="ECO:0000259" key="13">
    <source>
        <dbReference type="PROSITE" id="PS51210"/>
    </source>
</evidence>
<feature type="non-terminal residue" evidence="14">
    <location>
        <position position="1"/>
    </location>
</feature>
<dbReference type="GO" id="GO:0031982">
    <property type="term" value="C:vesicle"/>
    <property type="evidence" value="ECO:0007669"/>
    <property type="project" value="TreeGrafter"/>
</dbReference>
<reference evidence="14 15" key="1">
    <citation type="submission" date="2019-09" db="EMBL/GenBank/DDBJ databases">
        <title>Bird 10,000 Genomes (B10K) Project - Family phase.</title>
        <authorList>
            <person name="Zhang G."/>
        </authorList>
    </citation>
    <scope>NUCLEOTIDE SEQUENCE [LARGE SCALE GENOMIC DNA]</scope>
    <source>
        <strain evidence="14">B10K-MSB-37135</strain>
        <tissue evidence="14">Heart</tissue>
    </source>
</reference>
<comment type="domain">
    <text evidence="11">The N-terminal C2 domain associates with lipid membranes upon calcium binding.</text>
</comment>
<dbReference type="InterPro" id="IPR016035">
    <property type="entry name" value="Acyl_Trfase/lysoPLipase"/>
</dbReference>
<evidence type="ECO:0000256" key="7">
    <source>
        <dbReference type="ARBA" id="ARBA00022837"/>
    </source>
</evidence>
<dbReference type="FunFam" id="2.60.40.150:FF:000030">
    <property type="entry name" value="Phospholipase A2"/>
    <property type="match status" value="1"/>
</dbReference>
<feature type="domain" description="C2" evidence="12">
    <location>
        <begin position="1"/>
        <end position="114"/>
    </location>
</feature>
<dbReference type="SUPFAM" id="SSF49562">
    <property type="entry name" value="C2 domain (Calcium/lipid-binding domain, CaLB)"/>
    <property type="match status" value="1"/>
</dbReference>
<dbReference type="InterPro" id="IPR002642">
    <property type="entry name" value="LysoPLipase_cat_dom"/>
</dbReference>
<proteinExistence type="predicted"/>
<accession>A0A7K4LPE4</accession>
<dbReference type="GO" id="GO:0046475">
    <property type="term" value="P:glycerophospholipid catabolic process"/>
    <property type="evidence" value="ECO:0007669"/>
    <property type="project" value="TreeGrafter"/>
</dbReference>
<dbReference type="Proteomes" id="UP000534426">
    <property type="component" value="Unassembled WGS sequence"/>
</dbReference>
<evidence type="ECO:0000256" key="11">
    <source>
        <dbReference type="RuleBase" id="RU362102"/>
    </source>
</evidence>
<keyword evidence="8 10" id="KW-0442">Lipid degradation</keyword>
<keyword evidence="9 10" id="KW-0443">Lipid metabolism</keyword>
<dbReference type="EC" id="3.1.1.4" evidence="3 11"/>
<name>A0A7K4LPE4_9AVES</name>
<dbReference type="GO" id="GO:0005544">
    <property type="term" value="F:calcium-dependent phospholipid binding"/>
    <property type="evidence" value="ECO:0007669"/>
    <property type="project" value="TreeGrafter"/>
</dbReference>
<keyword evidence="5 11" id="KW-0479">Metal-binding</keyword>
<evidence type="ECO:0000256" key="9">
    <source>
        <dbReference type="ARBA" id="ARBA00023098"/>
    </source>
</evidence>
<evidence type="ECO:0000259" key="12">
    <source>
        <dbReference type="PROSITE" id="PS50004"/>
    </source>
</evidence>
<evidence type="ECO:0000256" key="4">
    <source>
        <dbReference type="ARBA" id="ARBA00022490"/>
    </source>
</evidence>
<evidence type="ECO:0000313" key="15">
    <source>
        <dbReference type="Proteomes" id="UP000534426"/>
    </source>
</evidence>
<evidence type="ECO:0000256" key="5">
    <source>
        <dbReference type="ARBA" id="ARBA00022723"/>
    </source>
</evidence>
<dbReference type="GO" id="GO:0032587">
    <property type="term" value="C:ruffle membrane"/>
    <property type="evidence" value="ECO:0007669"/>
    <property type="project" value="TreeGrafter"/>
</dbReference>
<dbReference type="Pfam" id="PF00168">
    <property type="entry name" value="C2"/>
    <property type="match status" value="1"/>
</dbReference>
<evidence type="ECO:0000256" key="6">
    <source>
        <dbReference type="ARBA" id="ARBA00022801"/>
    </source>
</evidence>
<evidence type="ECO:0000256" key="10">
    <source>
        <dbReference type="PROSITE-ProRule" id="PRU00555"/>
    </source>
</evidence>
<dbReference type="PROSITE" id="PS51210">
    <property type="entry name" value="PLA2C"/>
    <property type="match status" value="1"/>
</dbReference>
<gene>
    <name evidence="14" type="primary">Pla2g4f_1</name>
    <name evidence="14" type="ORF">CRYUND_R07245</name>
</gene>
<dbReference type="Gene3D" id="3.40.1090.10">
    <property type="entry name" value="Cytosolic phospholipase A2 catalytic domain"/>
    <property type="match status" value="1"/>
</dbReference>
<dbReference type="GO" id="GO:0005829">
    <property type="term" value="C:cytosol"/>
    <property type="evidence" value="ECO:0007669"/>
    <property type="project" value="UniProtKB-SubCell"/>
</dbReference>
<dbReference type="PANTHER" id="PTHR10728:SF22">
    <property type="entry name" value="CYTOSOLIC PHOSPHOLIPASE A2 ZETA"/>
    <property type="match status" value="1"/>
</dbReference>
<dbReference type="GO" id="GO:0005509">
    <property type="term" value="F:calcium ion binding"/>
    <property type="evidence" value="ECO:0007669"/>
    <property type="project" value="TreeGrafter"/>
</dbReference>
<dbReference type="SMART" id="SM00022">
    <property type="entry name" value="PLAc"/>
    <property type="match status" value="1"/>
</dbReference>
<evidence type="ECO:0000256" key="8">
    <source>
        <dbReference type="ARBA" id="ARBA00022963"/>
    </source>
</evidence>